<gene>
    <name evidence="1" type="primary">PDX13</name>
    <name evidence="1" type="ORF">QFC21_002756</name>
</gene>
<sequence length="365" mass="38039">MDSPAIQEKDGSLTLPNGAHASGTTTPSVGKGNAVPLPPRGDATGKSSVGTGTFGVKVGLAQMLKGGVIMDVMNAEQAKVAEEAGAVAVMALEVSTDKISVTWLVGSSDLERVVEVARIPADIRADGGVARMSDPEMIKAIIEAVSIPVMAKARIGHVVEAQILQAVGVDYIDESEVLTMADDKHHISKHPFKVPFVCGAKDLGEALRRISEGASMVRSKGEAGSGNVVEAVRHARAINADIKRASTMSDEELYTFAKELQAPYHLLKETARLKRLPTVLFAAGGIATPADAALMMQLGMDGVFVGSGIFKSGDPAKRAKAIVQAVTHYQNPKILAEVSSGIGEAMVGIGIGDDMLGGRMAHRGN</sequence>
<organism evidence="1 2">
    <name type="scientific">Naganishia friedmannii</name>
    <dbReference type="NCBI Taxonomy" id="89922"/>
    <lineage>
        <taxon>Eukaryota</taxon>
        <taxon>Fungi</taxon>
        <taxon>Dikarya</taxon>
        <taxon>Basidiomycota</taxon>
        <taxon>Agaricomycotina</taxon>
        <taxon>Tremellomycetes</taxon>
        <taxon>Filobasidiales</taxon>
        <taxon>Filobasidiaceae</taxon>
        <taxon>Naganishia</taxon>
    </lineage>
</organism>
<keyword evidence="2" id="KW-1185">Reference proteome</keyword>
<proteinExistence type="predicted"/>
<reference evidence="1" key="1">
    <citation type="submission" date="2023-04" db="EMBL/GenBank/DDBJ databases">
        <title>Draft Genome sequencing of Naganishia species isolated from polar environments using Oxford Nanopore Technology.</title>
        <authorList>
            <person name="Leo P."/>
            <person name="Venkateswaran K."/>
        </authorList>
    </citation>
    <scope>NUCLEOTIDE SEQUENCE</scope>
    <source>
        <strain evidence="1">MNA-CCFEE 5423</strain>
    </source>
</reference>
<evidence type="ECO:0000313" key="2">
    <source>
        <dbReference type="Proteomes" id="UP001227268"/>
    </source>
</evidence>
<name>A0ACC2VUQ9_9TREE</name>
<dbReference type="Proteomes" id="UP001227268">
    <property type="component" value="Unassembled WGS sequence"/>
</dbReference>
<accession>A0ACC2VUQ9</accession>
<evidence type="ECO:0000313" key="1">
    <source>
        <dbReference type="EMBL" id="KAJ9102356.1"/>
    </source>
</evidence>
<protein>
    <submittedName>
        <fullName evidence="1">Pyridoxal 5'-phosphate synthase subunit PDX1.3</fullName>
    </submittedName>
</protein>
<comment type="caution">
    <text evidence="1">The sequence shown here is derived from an EMBL/GenBank/DDBJ whole genome shotgun (WGS) entry which is preliminary data.</text>
</comment>
<dbReference type="EMBL" id="JASBWT010000008">
    <property type="protein sequence ID" value="KAJ9102356.1"/>
    <property type="molecule type" value="Genomic_DNA"/>
</dbReference>